<proteinExistence type="inferred from homology"/>
<dbReference type="InterPro" id="IPR016191">
    <property type="entry name" value="Ribonuclease/ribotoxin"/>
</dbReference>
<dbReference type="InterPro" id="IPR000026">
    <property type="entry name" value="N1-like"/>
</dbReference>
<dbReference type="HOGENOM" id="CLU_111658_1_0_1"/>
<dbReference type="PANTHER" id="PTHR42104">
    <property type="entry name" value="EXTRACELLULAR GUANYL-SPECIFIC RIBONUCLEASE RNTA (AFU_ORTHOLOGUE AFUA_4G03230)"/>
    <property type="match status" value="1"/>
</dbReference>
<dbReference type="GO" id="GO:0003723">
    <property type="term" value="F:RNA binding"/>
    <property type="evidence" value="ECO:0007669"/>
    <property type="project" value="InterPro"/>
</dbReference>
<evidence type="ECO:0000256" key="4">
    <source>
        <dbReference type="ARBA" id="ARBA00022759"/>
    </source>
</evidence>
<evidence type="ECO:0000256" key="5">
    <source>
        <dbReference type="ARBA" id="ARBA00022801"/>
    </source>
</evidence>
<organism evidence="10 11">
    <name type="scientific">Thermothielavioides terrestris (strain ATCC 38088 / NRRL 8126)</name>
    <name type="common">Thielavia terrestris</name>
    <dbReference type="NCBI Taxonomy" id="578455"/>
    <lineage>
        <taxon>Eukaryota</taxon>
        <taxon>Fungi</taxon>
        <taxon>Dikarya</taxon>
        <taxon>Ascomycota</taxon>
        <taxon>Pezizomycotina</taxon>
        <taxon>Sordariomycetes</taxon>
        <taxon>Sordariomycetidae</taxon>
        <taxon>Sordariales</taxon>
        <taxon>Chaetomiaceae</taxon>
        <taxon>Thermothielavioides</taxon>
        <taxon>Thermothielavioides terrestris</taxon>
    </lineage>
</organism>
<evidence type="ECO:0000256" key="1">
    <source>
        <dbReference type="ARBA" id="ARBA00009006"/>
    </source>
</evidence>
<dbReference type="EC" id="4.6.1.24" evidence="2"/>
<dbReference type="Proteomes" id="UP000008181">
    <property type="component" value="Chromosome 1"/>
</dbReference>
<dbReference type="GeneID" id="11517394"/>
<evidence type="ECO:0000256" key="2">
    <source>
        <dbReference type="ARBA" id="ARBA00012549"/>
    </source>
</evidence>
<keyword evidence="9" id="KW-0732">Signal</keyword>
<dbReference type="SUPFAM" id="SSF53933">
    <property type="entry name" value="Microbial ribonucleases"/>
    <property type="match status" value="1"/>
</dbReference>
<dbReference type="GO" id="GO:0016787">
    <property type="term" value="F:hydrolase activity"/>
    <property type="evidence" value="ECO:0007669"/>
    <property type="project" value="UniProtKB-KW"/>
</dbReference>
<evidence type="ECO:0000313" key="11">
    <source>
        <dbReference type="Proteomes" id="UP000008181"/>
    </source>
</evidence>
<reference evidence="10 11" key="1">
    <citation type="journal article" date="2011" name="Nat. Biotechnol.">
        <title>Comparative genomic analysis of the thermophilic biomass-degrading fungi Myceliophthora thermophila and Thielavia terrestris.</title>
        <authorList>
            <person name="Berka R.M."/>
            <person name="Grigoriev I.V."/>
            <person name="Otillar R."/>
            <person name="Salamov A."/>
            <person name="Grimwood J."/>
            <person name="Reid I."/>
            <person name="Ishmael N."/>
            <person name="John T."/>
            <person name="Darmond C."/>
            <person name="Moisan M.-C."/>
            <person name="Henrissat B."/>
            <person name="Coutinho P.M."/>
            <person name="Lombard V."/>
            <person name="Natvig D.O."/>
            <person name="Lindquist E."/>
            <person name="Schmutz J."/>
            <person name="Lucas S."/>
            <person name="Harris P."/>
            <person name="Powlowski J."/>
            <person name="Bellemare A."/>
            <person name="Taylor D."/>
            <person name="Butler G."/>
            <person name="de Vries R.P."/>
            <person name="Allijn I.E."/>
            <person name="van den Brink J."/>
            <person name="Ushinsky S."/>
            <person name="Storms R."/>
            <person name="Powell A.J."/>
            <person name="Paulsen I.T."/>
            <person name="Elbourne L.D.H."/>
            <person name="Baker S.E."/>
            <person name="Magnuson J."/>
            <person name="LaBoissiere S."/>
            <person name="Clutterbuck A.J."/>
            <person name="Martinez D."/>
            <person name="Wogulis M."/>
            <person name="de Leon A.L."/>
            <person name="Rey M.W."/>
            <person name="Tsang A."/>
        </authorList>
    </citation>
    <scope>NUCLEOTIDE SEQUENCE [LARGE SCALE GENOMIC DNA]</scope>
    <source>
        <strain evidence="11">ATCC 38088 / NRRL 8126</strain>
    </source>
</reference>
<dbReference type="PANTHER" id="PTHR42104:SF1">
    <property type="entry name" value="EXTRACELLULAR GUANYL-SPECIFIC RIBONUCLEASE RNTA (AFU_ORTHOLOGUE AFUA_4G03230)"/>
    <property type="match status" value="1"/>
</dbReference>
<dbReference type="RefSeq" id="XP_003649441.1">
    <property type="nucleotide sequence ID" value="XM_003649393.1"/>
</dbReference>
<dbReference type="GO" id="GO:0046589">
    <property type="term" value="F:ribonuclease T1 activity"/>
    <property type="evidence" value="ECO:0007669"/>
    <property type="project" value="UniProtKB-EC"/>
</dbReference>
<feature type="chain" id="PRO_5003436002" description="ribonuclease T1" evidence="9">
    <location>
        <begin position="20"/>
        <end position="133"/>
    </location>
</feature>
<evidence type="ECO:0000256" key="6">
    <source>
        <dbReference type="ARBA" id="ARBA00023157"/>
    </source>
</evidence>
<keyword evidence="5" id="KW-0378">Hydrolase</keyword>
<evidence type="ECO:0000256" key="8">
    <source>
        <dbReference type="ARBA" id="ARBA00034015"/>
    </source>
</evidence>
<comment type="catalytic activity">
    <reaction evidence="8">
        <text>[RNA] containing guanosine + H2O = an [RNA fragment]-3'-guanosine-3'-phosphate + a 5'-hydroxy-ribonucleotide-3'-[RNA fragment].</text>
        <dbReference type="EC" id="4.6.1.24"/>
    </reaction>
</comment>
<keyword evidence="7" id="KW-0456">Lyase</keyword>
<feature type="signal peptide" evidence="9">
    <location>
        <begin position="1"/>
        <end position="19"/>
    </location>
</feature>
<keyword evidence="6" id="KW-1015">Disulfide bond</keyword>
<evidence type="ECO:0000256" key="9">
    <source>
        <dbReference type="SAM" id="SignalP"/>
    </source>
</evidence>
<keyword evidence="4" id="KW-0255">Endonuclease</keyword>
<comment type="similarity">
    <text evidence="1">Belongs to the ribonuclease N1/T1 family.</text>
</comment>
<protein>
    <recommendedName>
        <fullName evidence="2">ribonuclease T1</fullName>
        <ecNumber evidence="2">4.6.1.24</ecNumber>
    </recommendedName>
</protein>
<evidence type="ECO:0000256" key="7">
    <source>
        <dbReference type="ARBA" id="ARBA00023239"/>
    </source>
</evidence>
<sequence length="133" mass="14313">MVQLIPTLVAFIGAVAVSAAPLTETRAASETCVYTCGSVCYWQSDIDAAVSKGVSLQESGQEIDGYPHQYNDYEGFDFPTPGPWYEFPILSSYKVYNGGSPGPDRVIFDANGRFDSVITHTGASGDDFVACKH</sequence>
<dbReference type="CDD" id="cd00606">
    <property type="entry name" value="fungal_RNase"/>
    <property type="match status" value="1"/>
</dbReference>
<keyword evidence="11" id="KW-1185">Reference proteome</keyword>
<evidence type="ECO:0000313" key="10">
    <source>
        <dbReference type="EMBL" id="AEO63105.1"/>
    </source>
</evidence>
<gene>
    <name evidence="10" type="ORF">THITE_2107973</name>
</gene>
<dbReference type="KEGG" id="ttt:THITE_2107973"/>
<accession>G2QWU1</accession>
<name>G2QWU1_THETT</name>
<dbReference type="EMBL" id="CP003009">
    <property type="protein sequence ID" value="AEO63105.1"/>
    <property type="molecule type" value="Genomic_DNA"/>
</dbReference>
<dbReference type="Pfam" id="PF00545">
    <property type="entry name" value="Ribonuclease"/>
    <property type="match status" value="1"/>
</dbReference>
<evidence type="ECO:0000256" key="3">
    <source>
        <dbReference type="ARBA" id="ARBA00022722"/>
    </source>
</evidence>
<keyword evidence="3" id="KW-0540">Nuclease</keyword>
<dbReference type="Gene3D" id="3.10.450.30">
    <property type="entry name" value="Microbial ribonucleases"/>
    <property type="match status" value="1"/>
</dbReference>
<dbReference type="AlphaFoldDB" id="G2QWU1"/>
<dbReference type="eggNOG" id="ENOG502SA4T">
    <property type="taxonomic scope" value="Eukaryota"/>
</dbReference>
<dbReference type="OrthoDB" id="5425539at2759"/>